<gene>
    <name evidence="15" type="primary">FLAD1</name>
    <name evidence="15" type="ORF">LPJ64_005181</name>
</gene>
<dbReference type="Pfam" id="PF01507">
    <property type="entry name" value="PAPS_reduct"/>
    <property type="match status" value="1"/>
</dbReference>
<feature type="region of interest" description="Disordered" evidence="13">
    <location>
        <begin position="243"/>
        <end position="280"/>
    </location>
</feature>
<dbReference type="InterPro" id="IPR014729">
    <property type="entry name" value="Rossmann-like_a/b/a_fold"/>
</dbReference>
<evidence type="ECO:0000256" key="12">
    <source>
        <dbReference type="ARBA" id="ARBA00049494"/>
    </source>
</evidence>
<dbReference type="Proteomes" id="UP001145021">
    <property type="component" value="Unassembled WGS sequence"/>
</dbReference>
<evidence type="ECO:0000256" key="6">
    <source>
        <dbReference type="ARBA" id="ARBA00022695"/>
    </source>
</evidence>
<evidence type="ECO:0000256" key="2">
    <source>
        <dbReference type="ARBA" id="ARBA00012393"/>
    </source>
</evidence>
<keyword evidence="8" id="KW-0274">FAD</keyword>
<keyword evidence="9" id="KW-0067">ATP-binding</keyword>
<evidence type="ECO:0000256" key="8">
    <source>
        <dbReference type="ARBA" id="ARBA00022827"/>
    </source>
</evidence>
<keyword evidence="4" id="KW-0288">FMN</keyword>
<dbReference type="AlphaFoldDB" id="A0A9W8CGM1"/>
<reference evidence="15" key="1">
    <citation type="submission" date="2022-07" db="EMBL/GenBank/DDBJ databases">
        <title>Phylogenomic reconstructions and comparative analyses of Kickxellomycotina fungi.</title>
        <authorList>
            <person name="Reynolds N.K."/>
            <person name="Stajich J.E."/>
            <person name="Barry K."/>
            <person name="Grigoriev I.V."/>
            <person name="Crous P."/>
            <person name="Smith M.E."/>
        </authorList>
    </citation>
    <scope>NUCLEOTIDE SEQUENCE</scope>
    <source>
        <strain evidence="15">NBRC 105413</strain>
    </source>
</reference>
<evidence type="ECO:0000259" key="14">
    <source>
        <dbReference type="Pfam" id="PF01507"/>
    </source>
</evidence>
<evidence type="ECO:0000256" key="1">
    <source>
        <dbReference type="ARBA" id="ARBA00004726"/>
    </source>
</evidence>
<comment type="catalytic activity">
    <reaction evidence="12">
        <text>FMN + ATP + H(+) = FAD + diphosphate</text>
        <dbReference type="Rhea" id="RHEA:17237"/>
        <dbReference type="ChEBI" id="CHEBI:15378"/>
        <dbReference type="ChEBI" id="CHEBI:30616"/>
        <dbReference type="ChEBI" id="CHEBI:33019"/>
        <dbReference type="ChEBI" id="CHEBI:57692"/>
        <dbReference type="ChEBI" id="CHEBI:58210"/>
        <dbReference type="EC" id="2.7.7.2"/>
    </reaction>
</comment>
<evidence type="ECO:0000256" key="4">
    <source>
        <dbReference type="ARBA" id="ARBA00022643"/>
    </source>
</evidence>
<keyword evidence="16" id="KW-1185">Reference proteome</keyword>
<evidence type="ECO:0000256" key="11">
    <source>
        <dbReference type="ARBA" id="ARBA00031871"/>
    </source>
</evidence>
<dbReference type="InterPro" id="IPR002500">
    <property type="entry name" value="PAPS_reduct_dom"/>
</dbReference>
<evidence type="ECO:0000313" key="15">
    <source>
        <dbReference type="EMBL" id="KAJ1642994.1"/>
    </source>
</evidence>
<protein>
    <recommendedName>
        <fullName evidence="2">FAD synthase</fullName>
        <ecNumber evidence="2">2.7.7.2</ecNumber>
    </recommendedName>
    <alternativeName>
        <fullName evidence="10">FAD pyrophosphorylase</fullName>
    </alternativeName>
    <alternativeName>
        <fullName evidence="11">FMN adenylyltransferase</fullName>
    </alternativeName>
</protein>
<dbReference type="PANTHER" id="PTHR23293:SF9">
    <property type="entry name" value="FAD SYNTHASE"/>
    <property type="match status" value="1"/>
</dbReference>
<feature type="domain" description="Phosphoadenosine phosphosulphate reductase" evidence="14">
    <location>
        <begin position="126"/>
        <end position="216"/>
    </location>
</feature>
<evidence type="ECO:0000256" key="10">
    <source>
        <dbReference type="ARBA" id="ARBA00031145"/>
    </source>
</evidence>
<evidence type="ECO:0000256" key="3">
    <source>
        <dbReference type="ARBA" id="ARBA00022630"/>
    </source>
</evidence>
<keyword evidence="5 15" id="KW-0808">Transferase</keyword>
<dbReference type="PANTHER" id="PTHR23293">
    <property type="entry name" value="FAD SYNTHETASE-RELATED FMN ADENYLYLTRANSFERASE"/>
    <property type="match status" value="1"/>
</dbReference>
<dbReference type="GO" id="GO:0005524">
    <property type="term" value="F:ATP binding"/>
    <property type="evidence" value="ECO:0007669"/>
    <property type="project" value="UniProtKB-KW"/>
</dbReference>
<evidence type="ECO:0000256" key="5">
    <source>
        <dbReference type="ARBA" id="ARBA00022679"/>
    </source>
</evidence>
<dbReference type="Gene3D" id="3.40.50.620">
    <property type="entry name" value="HUPs"/>
    <property type="match status" value="1"/>
</dbReference>
<organism evidence="15 16">
    <name type="scientific">Coemansia asiatica</name>
    <dbReference type="NCBI Taxonomy" id="1052880"/>
    <lineage>
        <taxon>Eukaryota</taxon>
        <taxon>Fungi</taxon>
        <taxon>Fungi incertae sedis</taxon>
        <taxon>Zoopagomycota</taxon>
        <taxon>Kickxellomycotina</taxon>
        <taxon>Kickxellomycetes</taxon>
        <taxon>Kickxellales</taxon>
        <taxon>Kickxellaceae</taxon>
        <taxon>Coemansia</taxon>
    </lineage>
</organism>
<dbReference type="GO" id="GO:0003919">
    <property type="term" value="F:FMN adenylyltransferase activity"/>
    <property type="evidence" value="ECO:0007669"/>
    <property type="project" value="UniProtKB-EC"/>
</dbReference>
<keyword evidence="3" id="KW-0285">Flavoprotein</keyword>
<dbReference type="EMBL" id="JANBOH010000308">
    <property type="protein sequence ID" value="KAJ1642994.1"/>
    <property type="molecule type" value="Genomic_DNA"/>
</dbReference>
<keyword evidence="6 15" id="KW-0548">Nucleotidyltransferase</keyword>
<dbReference type="CDD" id="cd23948">
    <property type="entry name" value="FAD_synthase"/>
    <property type="match status" value="1"/>
</dbReference>
<dbReference type="SUPFAM" id="SSF52402">
    <property type="entry name" value="Adenine nucleotide alpha hydrolases-like"/>
    <property type="match status" value="1"/>
</dbReference>
<keyword evidence="7" id="KW-0547">Nucleotide-binding</keyword>
<sequence length="280" mass="30988">MVSRTAVNSRNGAVTELDFDTISSATYKLAVQKSQLGQKVASALKVIEQAIDKYGTDHLALSFNGGKDCTALMHLVRAALHRHLAALGQPEEALVSFCLLYKRSFLEIDSFVKQSAIRYRLSLVEKNGPMRQGLQSFKDDHPGIQAIFVGTRRDDPHGSTIDYFSPTDADWPQFMRVNPVLDWGFEDIWAYIRSAEVAYCCLYDQGYTSLGDVDTTVRNPALFKDGLYLPAWSLVDGCLERSGRSSSNASRSSSDVSASAKTAAGDTEREQKEQSHPTCW</sequence>
<comment type="caution">
    <text evidence="15">The sequence shown here is derived from an EMBL/GenBank/DDBJ whole genome shotgun (WGS) entry which is preliminary data.</text>
</comment>
<accession>A0A9W8CGM1</accession>
<name>A0A9W8CGM1_9FUNG</name>
<evidence type="ECO:0000256" key="13">
    <source>
        <dbReference type="SAM" id="MobiDB-lite"/>
    </source>
</evidence>
<comment type="pathway">
    <text evidence="1">Cofactor biosynthesis; FAD biosynthesis; FAD from FMN: step 1/1.</text>
</comment>
<evidence type="ECO:0000313" key="16">
    <source>
        <dbReference type="Proteomes" id="UP001145021"/>
    </source>
</evidence>
<feature type="compositionally biased region" description="Basic and acidic residues" evidence="13">
    <location>
        <begin position="266"/>
        <end position="280"/>
    </location>
</feature>
<evidence type="ECO:0000256" key="9">
    <source>
        <dbReference type="ARBA" id="ARBA00022840"/>
    </source>
</evidence>
<feature type="compositionally biased region" description="Low complexity" evidence="13">
    <location>
        <begin position="244"/>
        <end position="264"/>
    </location>
</feature>
<dbReference type="EC" id="2.7.7.2" evidence="2"/>
<evidence type="ECO:0000256" key="7">
    <source>
        <dbReference type="ARBA" id="ARBA00022741"/>
    </source>
</evidence>
<dbReference type="GO" id="GO:0006747">
    <property type="term" value="P:FAD biosynthetic process"/>
    <property type="evidence" value="ECO:0007669"/>
    <property type="project" value="TreeGrafter"/>
</dbReference>
<proteinExistence type="predicted"/>